<evidence type="ECO:0000256" key="1">
    <source>
        <dbReference type="ARBA" id="ARBA00002286"/>
    </source>
</evidence>
<evidence type="ECO:0000313" key="4">
    <source>
        <dbReference type="Proteomes" id="UP001549363"/>
    </source>
</evidence>
<dbReference type="PROSITE" id="PS50994">
    <property type="entry name" value="INTEGRASE"/>
    <property type="match status" value="1"/>
</dbReference>
<dbReference type="InterPro" id="IPR025948">
    <property type="entry name" value="HTH-like_dom"/>
</dbReference>
<dbReference type="NCBIfam" id="NF033516">
    <property type="entry name" value="transpos_IS3"/>
    <property type="match status" value="1"/>
</dbReference>
<comment type="caution">
    <text evidence="3">The sequence shown here is derived from an EMBL/GenBank/DDBJ whole genome shotgun (WGS) entry which is preliminary data.</text>
</comment>
<dbReference type="InterPro" id="IPR012337">
    <property type="entry name" value="RNaseH-like_sf"/>
</dbReference>
<name>A0ABV2PDD8_9BACI</name>
<organism evidence="3 4">
    <name type="scientific">Lysinibacillus parviboronicapiens</name>
    <dbReference type="NCBI Taxonomy" id="436516"/>
    <lineage>
        <taxon>Bacteria</taxon>
        <taxon>Bacillati</taxon>
        <taxon>Bacillota</taxon>
        <taxon>Bacilli</taxon>
        <taxon>Bacillales</taxon>
        <taxon>Bacillaceae</taxon>
        <taxon>Lysinibacillus</taxon>
    </lineage>
</organism>
<gene>
    <name evidence="3" type="ORF">ABIA69_000087</name>
</gene>
<dbReference type="Pfam" id="PF13333">
    <property type="entry name" value="rve_2"/>
    <property type="match status" value="1"/>
</dbReference>
<dbReference type="InterPro" id="IPR036397">
    <property type="entry name" value="RNaseH_sf"/>
</dbReference>
<proteinExistence type="predicted"/>
<dbReference type="PANTHER" id="PTHR46889">
    <property type="entry name" value="TRANSPOSASE INSF FOR INSERTION SEQUENCE IS3B-RELATED"/>
    <property type="match status" value="1"/>
</dbReference>
<dbReference type="Gene3D" id="3.30.420.10">
    <property type="entry name" value="Ribonuclease H-like superfamily/Ribonuclease H"/>
    <property type="match status" value="1"/>
</dbReference>
<evidence type="ECO:0000313" key="3">
    <source>
        <dbReference type="EMBL" id="MET4558944.1"/>
    </source>
</evidence>
<dbReference type="Pfam" id="PF00665">
    <property type="entry name" value="rve"/>
    <property type="match status" value="1"/>
</dbReference>
<feature type="domain" description="Integrase catalytic" evidence="2">
    <location>
        <begin position="108"/>
        <end position="271"/>
    </location>
</feature>
<dbReference type="InterPro" id="IPR001584">
    <property type="entry name" value="Integrase_cat-core"/>
</dbReference>
<evidence type="ECO:0000259" key="2">
    <source>
        <dbReference type="PROSITE" id="PS50994"/>
    </source>
</evidence>
<dbReference type="InterPro" id="IPR050900">
    <property type="entry name" value="Transposase_IS3/IS150/IS904"/>
</dbReference>
<comment type="function">
    <text evidence="1">Involved in the transposition of the insertion sequence.</text>
</comment>
<accession>A0ABV2PDD8</accession>
<dbReference type="Proteomes" id="UP001549363">
    <property type="component" value="Unassembled WGS sequence"/>
</dbReference>
<dbReference type="Pfam" id="PF13276">
    <property type="entry name" value="HTH_21"/>
    <property type="match status" value="1"/>
</dbReference>
<dbReference type="EMBL" id="JBEPSB010000001">
    <property type="protein sequence ID" value="MET4558944.1"/>
    <property type="molecule type" value="Genomic_DNA"/>
</dbReference>
<dbReference type="PANTHER" id="PTHR46889:SF4">
    <property type="entry name" value="TRANSPOSASE INSO FOR INSERTION SEQUENCE ELEMENT IS911B-RELATED"/>
    <property type="match status" value="1"/>
</dbReference>
<reference evidence="3 4" key="1">
    <citation type="submission" date="2024-06" db="EMBL/GenBank/DDBJ databases">
        <title>Sorghum-associated microbial communities from plants grown in Nebraska, USA.</title>
        <authorList>
            <person name="Schachtman D."/>
        </authorList>
    </citation>
    <scope>NUCLEOTIDE SEQUENCE [LARGE SCALE GENOMIC DNA]</scope>
    <source>
        <strain evidence="3 4">736</strain>
    </source>
</reference>
<dbReference type="SUPFAM" id="SSF53098">
    <property type="entry name" value="Ribonuclease H-like"/>
    <property type="match status" value="1"/>
</dbReference>
<sequence length="282" mass="33146">MCEVLCASKSGYYNWLQKQVAPLTEREEQEIQIAQKVYQSFHESYRTYGSPRIHKDLQNAGYELSQKKVANTMRELGLYAVMPKQYQQTTDSNHSHFVYPNLVRRQFNVEAPNQVWVADITYIRTMEGWLYLASIMDLYSRKIIGWSIADHMKEELVLEALENALTTRKPPAGCVHHSDRGVQYCSTRYINQLKEHNMKISMSKKGDPYDNACIESFHSSMKKECVYRQRFQTKRDAKKAIQDYIVHFYNEKRRHSTLDYVSPNQYERINAKKDKSVRSLSA</sequence>
<protein>
    <submittedName>
        <fullName evidence="3">Transposase</fullName>
    </submittedName>
</protein>
<dbReference type="InterPro" id="IPR048020">
    <property type="entry name" value="Transpos_IS3"/>
</dbReference>
<keyword evidence="4" id="KW-1185">Reference proteome</keyword>